<dbReference type="GO" id="GO:0000470">
    <property type="term" value="P:maturation of LSU-rRNA"/>
    <property type="evidence" value="ECO:0007669"/>
    <property type="project" value="TreeGrafter"/>
</dbReference>
<keyword evidence="5" id="KW-1185">Reference proteome</keyword>
<dbReference type="Pfam" id="PF07890">
    <property type="entry name" value="Rrp15p"/>
    <property type="match status" value="1"/>
</dbReference>
<name>A0A1W0X897_HYPEX</name>
<evidence type="ECO:0000313" key="5">
    <source>
        <dbReference type="Proteomes" id="UP000192578"/>
    </source>
</evidence>
<organism evidence="4 5">
    <name type="scientific">Hypsibius exemplaris</name>
    <name type="common">Freshwater tardigrade</name>
    <dbReference type="NCBI Taxonomy" id="2072580"/>
    <lineage>
        <taxon>Eukaryota</taxon>
        <taxon>Metazoa</taxon>
        <taxon>Ecdysozoa</taxon>
        <taxon>Tardigrada</taxon>
        <taxon>Eutardigrada</taxon>
        <taxon>Parachela</taxon>
        <taxon>Hypsibioidea</taxon>
        <taxon>Hypsibiidae</taxon>
        <taxon>Hypsibius</taxon>
    </lineage>
</organism>
<evidence type="ECO:0000256" key="1">
    <source>
        <dbReference type="ARBA" id="ARBA00007462"/>
    </source>
</evidence>
<evidence type="ECO:0000256" key="3">
    <source>
        <dbReference type="SAM" id="MobiDB-lite"/>
    </source>
</evidence>
<feature type="region of interest" description="Disordered" evidence="3">
    <location>
        <begin position="166"/>
        <end position="231"/>
    </location>
</feature>
<comment type="similarity">
    <text evidence="1">Belongs to the RRP15 family.</text>
</comment>
<dbReference type="Proteomes" id="UP000192578">
    <property type="component" value="Unassembled WGS sequence"/>
</dbReference>
<feature type="compositionally biased region" description="Basic and acidic residues" evidence="3">
    <location>
        <begin position="182"/>
        <end position="202"/>
    </location>
</feature>
<feature type="compositionally biased region" description="Basic residues" evidence="3">
    <location>
        <begin position="73"/>
        <end position="84"/>
    </location>
</feature>
<dbReference type="InterPro" id="IPR012459">
    <property type="entry name" value="Rrp15"/>
</dbReference>
<dbReference type="EMBL" id="MTYJ01000011">
    <property type="protein sequence ID" value="OQV23501.1"/>
    <property type="molecule type" value="Genomic_DNA"/>
</dbReference>
<feature type="compositionally biased region" description="Basic and acidic residues" evidence="3">
    <location>
        <begin position="85"/>
        <end position="97"/>
    </location>
</feature>
<accession>A0A1W0X897</accession>
<dbReference type="OrthoDB" id="20949at2759"/>
<evidence type="ECO:0000313" key="4">
    <source>
        <dbReference type="EMBL" id="OQV23501.1"/>
    </source>
</evidence>
<protein>
    <recommendedName>
        <fullName evidence="2">RRP15-like protein</fullName>
    </recommendedName>
</protein>
<comment type="caution">
    <text evidence="4">The sequence shown here is derived from an EMBL/GenBank/DDBJ whole genome shotgun (WGS) entry which is preliminary data.</text>
</comment>
<feature type="region of interest" description="Disordered" evidence="3">
    <location>
        <begin position="24"/>
        <end position="97"/>
    </location>
</feature>
<proteinExistence type="inferred from homology"/>
<dbReference type="GO" id="GO:0000460">
    <property type="term" value="P:maturation of 5.8S rRNA"/>
    <property type="evidence" value="ECO:0007669"/>
    <property type="project" value="TreeGrafter"/>
</dbReference>
<dbReference type="PANTHER" id="PTHR13245:SF14">
    <property type="entry name" value="RRP15-LIKE PROTEIN"/>
    <property type="match status" value="1"/>
</dbReference>
<evidence type="ECO:0000256" key="2">
    <source>
        <dbReference type="ARBA" id="ARBA00017475"/>
    </source>
</evidence>
<dbReference type="PANTHER" id="PTHR13245">
    <property type="entry name" value="RRP15-LIKE PROTEIN"/>
    <property type="match status" value="1"/>
</dbReference>
<dbReference type="GO" id="GO:0030687">
    <property type="term" value="C:preribosome, large subunit precursor"/>
    <property type="evidence" value="ECO:0007669"/>
    <property type="project" value="TreeGrafter"/>
</dbReference>
<sequence length="231" mass="25578">MADIEVEKPAAATGGFSDAISRILSHTGVPRPKRIKREKAEEPEEKPIISDLSTTQPGNPDGNDGDVVEIKPTIKKSTLRGRHLSKQERDPWHVLPDVTERERERKLTKIATKGVVQLFNAVRAQQSSLEEKLEEAGPSFRKSEQALKSVSKGDFLDLLKNPSGSVKIRRAATASDDYGEAEEPKRWEVLDDEYMTRKRTGEDSSDEDDRDGNAGGYDAESDSGASLEEVF</sequence>
<reference evidence="5" key="1">
    <citation type="submission" date="2017-01" db="EMBL/GenBank/DDBJ databases">
        <title>Comparative genomics of anhydrobiosis in the tardigrade Hypsibius dujardini.</title>
        <authorList>
            <person name="Yoshida Y."/>
            <person name="Koutsovoulos G."/>
            <person name="Laetsch D."/>
            <person name="Stevens L."/>
            <person name="Kumar S."/>
            <person name="Horikawa D."/>
            <person name="Ishino K."/>
            <person name="Komine S."/>
            <person name="Tomita M."/>
            <person name="Blaxter M."/>
            <person name="Arakawa K."/>
        </authorList>
    </citation>
    <scope>NUCLEOTIDE SEQUENCE [LARGE SCALE GENOMIC DNA]</scope>
    <source>
        <strain evidence="5">Z151</strain>
    </source>
</reference>
<dbReference type="AlphaFoldDB" id="A0A1W0X897"/>
<gene>
    <name evidence="4" type="ORF">BV898_02620</name>
</gene>